<name>A0A4U5X732_STRGB</name>
<accession>A0A4U5X732</accession>
<comment type="caution">
    <text evidence="2">The sequence shown here is derived from an EMBL/GenBank/DDBJ whole genome shotgun (WGS) entry which is preliminary data.</text>
</comment>
<dbReference type="EMBL" id="SZPR01000008">
    <property type="protein sequence ID" value="TKT10710.1"/>
    <property type="molecule type" value="Genomic_DNA"/>
</dbReference>
<feature type="transmembrane region" description="Helical" evidence="1">
    <location>
        <begin position="80"/>
        <end position="99"/>
    </location>
</feature>
<proteinExistence type="predicted"/>
<evidence type="ECO:0000256" key="1">
    <source>
        <dbReference type="SAM" id="Phobius"/>
    </source>
</evidence>
<keyword evidence="1" id="KW-0472">Membrane</keyword>
<keyword evidence="1" id="KW-0812">Transmembrane</keyword>
<evidence type="ECO:0000313" key="2">
    <source>
        <dbReference type="EMBL" id="TKT10710.1"/>
    </source>
</evidence>
<protein>
    <submittedName>
        <fullName evidence="2">Uncharacterized protein</fullName>
    </submittedName>
</protein>
<organism evidence="2 3">
    <name type="scientific">Streptomyces galbus</name>
    <dbReference type="NCBI Taxonomy" id="33898"/>
    <lineage>
        <taxon>Bacteria</taxon>
        <taxon>Bacillati</taxon>
        <taxon>Actinomycetota</taxon>
        <taxon>Actinomycetes</taxon>
        <taxon>Kitasatosporales</taxon>
        <taxon>Streptomycetaceae</taxon>
        <taxon>Streptomyces</taxon>
    </lineage>
</organism>
<feature type="transmembrane region" description="Helical" evidence="1">
    <location>
        <begin position="53"/>
        <end position="74"/>
    </location>
</feature>
<reference evidence="2 3" key="1">
    <citation type="submission" date="2019-04" db="EMBL/GenBank/DDBJ databases">
        <title>Streptomyces lasaliensis sp.nov., an Actinomycete isolated from soil which produces the polyether antibiotic lasalocid.</title>
        <authorList>
            <person name="Erwin G."/>
            <person name="Haber C."/>
        </authorList>
    </citation>
    <scope>NUCLEOTIDE SEQUENCE [LARGE SCALE GENOMIC DNA]</scope>
    <source>
        <strain evidence="2 3">DSM 40089</strain>
    </source>
</reference>
<dbReference type="AlphaFoldDB" id="A0A4U5X732"/>
<sequence>MGSKHGGLESDRWLVHAWMGGQLFRCPPILEGRDELVTGPGPSMEQRARSRMYFIMASIAFSVLAISGIAIAVMGNGAGWLLVAIAVVLWAGLYLTLTYTQKSQP</sequence>
<keyword evidence="1" id="KW-1133">Transmembrane helix</keyword>
<evidence type="ECO:0000313" key="3">
    <source>
        <dbReference type="Proteomes" id="UP000308632"/>
    </source>
</evidence>
<dbReference type="Proteomes" id="UP000308632">
    <property type="component" value="Unassembled WGS sequence"/>
</dbReference>
<gene>
    <name evidence="2" type="ORF">E4U92_07290</name>
</gene>